<keyword evidence="8 9" id="KW-0413">Isomerase</keyword>
<dbReference type="EMBL" id="WVHT01000007">
    <property type="protein sequence ID" value="MXV52312.1"/>
    <property type="molecule type" value="Genomic_DNA"/>
</dbReference>
<feature type="domain" description="N-(5'phosphoribosyl) anthranilate isomerase (PRAI)" evidence="10">
    <location>
        <begin position="4"/>
        <end position="195"/>
    </location>
</feature>
<comment type="similarity">
    <text evidence="9">Belongs to the TrpF family.</text>
</comment>
<evidence type="ECO:0000256" key="1">
    <source>
        <dbReference type="ARBA" id="ARBA00001164"/>
    </source>
</evidence>
<keyword evidence="5 9" id="KW-0028">Amino-acid biosynthesis</keyword>
<dbReference type="HAMAP" id="MF_00135">
    <property type="entry name" value="PRAI"/>
    <property type="match status" value="1"/>
</dbReference>
<dbReference type="Pfam" id="PF00697">
    <property type="entry name" value="PRAI"/>
    <property type="match status" value="1"/>
</dbReference>
<accession>A0A7K1YCJ6</accession>
<dbReference type="EC" id="5.3.1.24" evidence="3 9"/>
<dbReference type="Gene3D" id="3.20.20.70">
    <property type="entry name" value="Aldolase class I"/>
    <property type="match status" value="1"/>
</dbReference>
<dbReference type="InterPro" id="IPR013785">
    <property type="entry name" value="Aldolase_TIM"/>
</dbReference>
<evidence type="ECO:0000259" key="10">
    <source>
        <dbReference type="Pfam" id="PF00697"/>
    </source>
</evidence>
<organism evidence="11 12">
    <name type="scientific">Hufsiella arboris</name>
    <dbReference type="NCBI Taxonomy" id="2695275"/>
    <lineage>
        <taxon>Bacteria</taxon>
        <taxon>Pseudomonadati</taxon>
        <taxon>Bacteroidota</taxon>
        <taxon>Sphingobacteriia</taxon>
        <taxon>Sphingobacteriales</taxon>
        <taxon>Sphingobacteriaceae</taxon>
        <taxon>Hufsiella</taxon>
    </lineage>
</organism>
<dbReference type="AlphaFoldDB" id="A0A7K1YCJ6"/>
<comment type="pathway">
    <text evidence="2 9">Amino-acid biosynthesis; L-tryptophan biosynthesis; L-tryptophan from chorismate: step 3/5.</text>
</comment>
<dbReference type="InterPro" id="IPR011060">
    <property type="entry name" value="RibuloseP-bd_barrel"/>
</dbReference>
<dbReference type="PANTHER" id="PTHR42894">
    <property type="entry name" value="N-(5'-PHOSPHORIBOSYL)ANTHRANILATE ISOMERASE"/>
    <property type="match status" value="1"/>
</dbReference>
<evidence type="ECO:0000256" key="9">
    <source>
        <dbReference type="HAMAP-Rule" id="MF_00135"/>
    </source>
</evidence>
<evidence type="ECO:0000256" key="6">
    <source>
        <dbReference type="ARBA" id="ARBA00022822"/>
    </source>
</evidence>
<evidence type="ECO:0000256" key="7">
    <source>
        <dbReference type="ARBA" id="ARBA00023141"/>
    </source>
</evidence>
<dbReference type="GO" id="GO:0004640">
    <property type="term" value="F:phosphoribosylanthranilate isomerase activity"/>
    <property type="evidence" value="ECO:0007669"/>
    <property type="project" value="UniProtKB-UniRule"/>
</dbReference>
<protein>
    <recommendedName>
        <fullName evidence="4 9">N-(5'-phosphoribosyl)anthranilate isomerase</fullName>
        <shortName evidence="9">PRAI</shortName>
        <ecNumber evidence="3 9">5.3.1.24</ecNumber>
    </recommendedName>
</protein>
<keyword evidence="12" id="KW-1185">Reference proteome</keyword>
<evidence type="ECO:0000256" key="4">
    <source>
        <dbReference type="ARBA" id="ARBA00022272"/>
    </source>
</evidence>
<sequence length="204" mass="22972">MRDAENIVGLAALNPHYLGLIFYPQSKRFAGDLNPGILKHVPGKIIRTGVFVNASKAEIGEKISQYGLKAVQLHGDETPQFCNEIKNLNVEVIKAFGLDESFDFGRLNQYIEYCDYFLFDTQTAAYGGSGKSFDWSLLQHYTLSKPYFLSGGIDEVNIDSILEMTDERLYAIDLNSKFESEPGLKDLAKLDKVFRKLKTARAEK</sequence>
<gene>
    <name evidence="9" type="primary">trpF</name>
    <name evidence="11" type="ORF">GS399_15150</name>
</gene>
<keyword evidence="6 9" id="KW-0822">Tryptophan biosynthesis</keyword>
<evidence type="ECO:0000256" key="8">
    <source>
        <dbReference type="ARBA" id="ARBA00023235"/>
    </source>
</evidence>
<dbReference type="SUPFAM" id="SSF51366">
    <property type="entry name" value="Ribulose-phoshate binding barrel"/>
    <property type="match status" value="1"/>
</dbReference>
<evidence type="ECO:0000256" key="5">
    <source>
        <dbReference type="ARBA" id="ARBA00022605"/>
    </source>
</evidence>
<dbReference type="GO" id="GO:0000162">
    <property type="term" value="P:L-tryptophan biosynthetic process"/>
    <property type="evidence" value="ECO:0007669"/>
    <property type="project" value="UniProtKB-UniRule"/>
</dbReference>
<dbReference type="PANTHER" id="PTHR42894:SF1">
    <property type="entry name" value="N-(5'-PHOSPHORIBOSYL)ANTHRANILATE ISOMERASE"/>
    <property type="match status" value="1"/>
</dbReference>
<evidence type="ECO:0000256" key="3">
    <source>
        <dbReference type="ARBA" id="ARBA00012572"/>
    </source>
</evidence>
<evidence type="ECO:0000313" key="12">
    <source>
        <dbReference type="Proteomes" id="UP000466586"/>
    </source>
</evidence>
<name>A0A7K1YCJ6_9SPHI</name>
<reference evidence="11 12" key="1">
    <citation type="submission" date="2019-11" db="EMBL/GenBank/DDBJ databases">
        <title>Pedobacter sp. HMF7647 Genome sequencing and assembly.</title>
        <authorList>
            <person name="Kang H."/>
            <person name="Kim H."/>
            <person name="Joh K."/>
        </authorList>
    </citation>
    <scope>NUCLEOTIDE SEQUENCE [LARGE SCALE GENOMIC DNA]</scope>
    <source>
        <strain evidence="11 12">HMF7647</strain>
    </source>
</reference>
<comment type="catalytic activity">
    <reaction evidence="1 9">
        <text>N-(5-phospho-beta-D-ribosyl)anthranilate = 1-(2-carboxyphenylamino)-1-deoxy-D-ribulose 5-phosphate</text>
        <dbReference type="Rhea" id="RHEA:21540"/>
        <dbReference type="ChEBI" id="CHEBI:18277"/>
        <dbReference type="ChEBI" id="CHEBI:58613"/>
        <dbReference type="EC" id="5.3.1.24"/>
    </reaction>
</comment>
<evidence type="ECO:0000256" key="2">
    <source>
        <dbReference type="ARBA" id="ARBA00004664"/>
    </source>
</evidence>
<dbReference type="Proteomes" id="UP000466586">
    <property type="component" value="Unassembled WGS sequence"/>
</dbReference>
<comment type="caution">
    <text evidence="11">The sequence shown here is derived from an EMBL/GenBank/DDBJ whole genome shotgun (WGS) entry which is preliminary data.</text>
</comment>
<keyword evidence="7 9" id="KW-0057">Aromatic amino acid biosynthesis</keyword>
<dbReference type="InterPro" id="IPR001240">
    <property type="entry name" value="PRAI_dom"/>
</dbReference>
<evidence type="ECO:0000313" key="11">
    <source>
        <dbReference type="EMBL" id="MXV52312.1"/>
    </source>
</evidence>
<dbReference type="InterPro" id="IPR044643">
    <property type="entry name" value="TrpF_fam"/>
</dbReference>
<dbReference type="CDD" id="cd00405">
    <property type="entry name" value="PRAI"/>
    <property type="match status" value="1"/>
</dbReference>
<proteinExistence type="inferred from homology"/>
<dbReference type="UniPathway" id="UPA00035">
    <property type="reaction ID" value="UER00042"/>
</dbReference>